<feature type="region of interest" description="Disordered" evidence="6">
    <location>
        <begin position="248"/>
        <end position="274"/>
    </location>
</feature>
<evidence type="ECO:0000256" key="2">
    <source>
        <dbReference type="ARBA" id="ARBA00007299"/>
    </source>
</evidence>
<dbReference type="InterPro" id="IPR043034">
    <property type="entry name" value="DNA_pol_alpha_B_N_sf"/>
</dbReference>
<dbReference type="AlphaFoldDB" id="A0A5J4P0B7"/>
<comment type="subcellular location">
    <subcellularLocation>
        <location evidence="1">Nucleus</location>
    </subcellularLocation>
</comment>
<evidence type="ECO:0000313" key="9">
    <source>
        <dbReference type="EMBL" id="KAA3681149.1"/>
    </source>
</evidence>
<sequence>YKRDFALSQLEMEDTDVLCEELRGFGLCAVDDSVLEKLFQLGLKWNVDEVSLVEKYVAYQRTINLPDQISSNHVEQFDREISARLESSKHKSVKNTPTPLASNFLPQTMLEELMATKSQDEQQDLFSSYMSDSNMPKLSISPAFKAANKENLPPPCTLSVTQKDDFICTYPQNSSARMTTSSDRASSSDCGVLDLDSSTGPARYMHQPALEKAEILDNWTWKLIKKTLNGLPNEVFIRTDASTELESSPTVAHGLSSFSSTQRTPNKLPSSHLLPASASGLERTSFLRPTGARLQTASLVAGRIGVQSVAGVQGGEKATEDSSAYIPTLSKSRLQSSTVGLIGPRRVDGALTSIDGLIRLEFPLSSRSPISYSLYAGQPVVIRATNPTGQLLEVTEVFSVPSFPPPALASSKVAYLKKSPFVSLSMHAPIQVDLNVMIACGPYTSSDSNDSSLLLSLLRAVKSNRPHIFILIGPLVDCRHLTAQSYCETTFEELFQNRLNSIAEYCSHLDVQLVVVPSWREVHHDPVYPTPPLDQTWTQQTPKLISWYKNVHFVWDPALLQVGNYVFGVTSVDVLFDLSSEEISSGCSGDRIARLCRHLLCSESFYPVHPPSDELPLDYVLWDRHATMSVTPHYLIIPSRLRQFVKNVDGVVCINPGHVSRGQSSGSYACMRIQSGSDDIVDTPEQEMQSDTTQTSHRASSNCYVTVNRL</sequence>
<name>A0A5J4P0B7_9TREM</name>
<dbReference type="Gene3D" id="3.60.21.60">
    <property type="match status" value="2"/>
</dbReference>
<feature type="non-terminal residue" evidence="9">
    <location>
        <position position="1"/>
    </location>
</feature>
<dbReference type="InterPro" id="IPR016722">
    <property type="entry name" value="DNA_pol_alpha_bsu"/>
</dbReference>
<dbReference type="GO" id="GO:0003677">
    <property type="term" value="F:DNA binding"/>
    <property type="evidence" value="ECO:0007669"/>
    <property type="project" value="InterPro"/>
</dbReference>
<evidence type="ECO:0000259" key="8">
    <source>
        <dbReference type="Pfam" id="PF08418"/>
    </source>
</evidence>
<reference evidence="9 10" key="1">
    <citation type="journal article" date="2019" name="Gigascience">
        <title>Whole-genome sequence of the oriental lung fluke Paragonimus westermani.</title>
        <authorList>
            <person name="Oey H."/>
            <person name="Zakrzewski M."/>
            <person name="Narain K."/>
            <person name="Devi K.R."/>
            <person name="Agatsuma T."/>
            <person name="Nawaratna S."/>
            <person name="Gobert G.N."/>
            <person name="Jones M.K."/>
            <person name="Ragan M.A."/>
            <person name="McManus D.P."/>
            <person name="Krause L."/>
        </authorList>
    </citation>
    <scope>NUCLEOTIDE SEQUENCE [LARGE SCALE GENOMIC DNA]</scope>
    <source>
        <strain evidence="9 10">IND2009</strain>
    </source>
</reference>
<dbReference type="PANTHER" id="PTHR23061">
    <property type="entry name" value="DNA POLYMERASE 2 ALPHA 70 KDA SUBUNIT"/>
    <property type="match status" value="1"/>
</dbReference>
<dbReference type="EMBL" id="QNGE01000268">
    <property type="protein sequence ID" value="KAA3681149.1"/>
    <property type="molecule type" value="Genomic_DNA"/>
</dbReference>
<dbReference type="Pfam" id="PF04042">
    <property type="entry name" value="DNA_pol_E_B"/>
    <property type="match status" value="1"/>
</dbReference>
<evidence type="ECO:0000259" key="7">
    <source>
        <dbReference type="Pfam" id="PF04042"/>
    </source>
</evidence>
<feature type="domain" description="DNA polymerase alpha subunit B N-terminal" evidence="8">
    <location>
        <begin position="18"/>
        <end position="81"/>
    </location>
</feature>
<dbReference type="Gene3D" id="1.10.8.530">
    <property type="entry name" value="DNA polymerase alpha-primase, subunit B, N-terminal domain"/>
    <property type="match status" value="1"/>
</dbReference>
<gene>
    <name evidence="9" type="ORF">DEA37_0011732</name>
</gene>
<dbReference type="GO" id="GO:0005658">
    <property type="term" value="C:alpha DNA polymerase:primase complex"/>
    <property type="evidence" value="ECO:0007669"/>
    <property type="project" value="TreeGrafter"/>
</dbReference>
<evidence type="ECO:0000256" key="5">
    <source>
        <dbReference type="ARBA" id="ARBA00023242"/>
    </source>
</evidence>
<evidence type="ECO:0000256" key="1">
    <source>
        <dbReference type="ARBA" id="ARBA00004123"/>
    </source>
</evidence>
<dbReference type="InterPro" id="IPR013627">
    <property type="entry name" value="Pol_alpha_B_N"/>
</dbReference>
<dbReference type="Proteomes" id="UP000324629">
    <property type="component" value="Unassembled WGS sequence"/>
</dbReference>
<dbReference type="PANTHER" id="PTHR23061:SF12">
    <property type="entry name" value="DNA POLYMERASE ALPHA SUBUNIT B"/>
    <property type="match status" value="1"/>
</dbReference>
<comment type="caution">
    <text evidence="9">The sequence shown here is derived from an EMBL/GenBank/DDBJ whole genome shotgun (WGS) entry which is preliminary data.</text>
</comment>
<protein>
    <recommendedName>
        <fullName evidence="3">DNA polymerase alpha subunit B</fullName>
    </recommendedName>
</protein>
<feature type="region of interest" description="Disordered" evidence="6">
    <location>
        <begin position="681"/>
        <end position="700"/>
    </location>
</feature>
<dbReference type="GO" id="GO:0006270">
    <property type="term" value="P:DNA replication initiation"/>
    <property type="evidence" value="ECO:0007669"/>
    <property type="project" value="TreeGrafter"/>
</dbReference>
<evidence type="ECO:0000256" key="4">
    <source>
        <dbReference type="ARBA" id="ARBA00022705"/>
    </source>
</evidence>
<dbReference type="Pfam" id="PF08418">
    <property type="entry name" value="Pol_alpha_B_N"/>
    <property type="match status" value="1"/>
</dbReference>
<dbReference type="InterPro" id="IPR007185">
    <property type="entry name" value="DNA_pol_a/d/e_bsu"/>
</dbReference>
<comment type="similarity">
    <text evidence="2">Belongs to the DNA polymerase alpha subunit B family.</text>
</comment>
<evidence type="ECO:0000256" key="3">
    <source>
        <dbReference type="ARBA" id="ARBA00018596"/>
    </source>
</evidence>
<keyword evidence="5" id="KW-0539">Nucleus</keyword>
<evidence type="ECO:0000256" key="6">
    <source>
        <dbReference type="SAM" id="MobiDB-lite"/>
    </source>
</evidence>
<organism evidence="9 10">
    <name type="scientific">Paragonimus westermani</name>
    <dbReference type="NCBI Taxonomy" id="34504"/>
    <lineage>
        <taxon>Eukaryota</taxon>
        <taxon>Metazoa</taxon>
        <taxon>Spiralia</taxon>
        <taxon>Lophotrochozoa</taxon>
        <taxon>Platyhelminthes</taxon>
        <taxon>Trematoda</taxon>
        <taxon>Digenea</taxon>
        <taxon>Plagiorchiida</taxon>
        <taxon>Troglotremata</taxon>
        <taxon>Troglotrematidae</taxon>
        <taxon>Paragonimus</taxon>
    </lineage>
</organism>
<feature type="compositionally biased region" description="Polar residues" evidence="6">
    <location>
        <begin position="248"/>
        <end position="267"/>
    </location>
</feature>
<feature type="compositionally biased region" description="Polar residues" evidence="6">
    <location>
        <begin position="686"/>
        <end position="700"/>
    </location>
</feature>
<keyword evidence="10" id="KW-1185">Reference proteome</keyword>
<feature type="domain" description="DNA polymerase alpha/delta/epsilon subunit B" evidence="7">
    <location>
        <begin position="436"/>
        <end position="646"/>
    </location>
</feature>
<evidence type="ECO:0000313" key="10">
    <source>
        <dbReference type="Proteomes" id="UP000324629"/>
    </source>
</evidence>
<accession>A0A5J4P0B7</accession>
<proteinExistence type="inferred from homology"/>
<keyword evidence="4" id="KW-0235">DNA replication</keyword>